<dbReference type="AlphaFoldDB" id="A0A6B3NPM8"/>
<accession>A0A6B3NPM8</accession>
<protein>
    <submittedName>
        <fullName evidence="1">Uncharacterized protein</fullName>
    </submittedName>
</protein>
<proteinExistence type="predicted"/>
<organism evidence="1">
    <name type="scientific">Symploca sp. SIO1C4</name>
    <dbReference type="NCBI Taxonomy" id="2607765"/>
    <lineage>
        <taxon>Bacteria</taxon>
        <taxon>Bacillati</taxon>
        <taxon>Cyanobacteriota</taxon>
        <taxon>Cyanophyceae</taxon>
        <taxon>Coleofasciculales</taxon>
        <taxon>Coleofasciculaceae</taxon>
        <taxon>Symploca</taxon>
    </lineage>
</organism>
<reference evidence="1" key="1">
    <citation type="submission" date="2019-11" db="EMBL/GenBank/DDBJ databases">
        <title>Genomic insights into an expanded diversity of filamentous marine cyanobacteria reveals the extraordinary biosynthetic potential of Moorea and Okeania.</title>
        <authorList>
            <person name="Ferreira Leao T."/>
            <person name="Wang M."/>
            <person name="Moss N."/>
            <person name="Da Silva R."/>
            <person name="Sanders J."/>
            <person name="Nurk S."/>
            <person name="Gurevich A."/>
            <person name="Humphrey G."/>
            <person name="Reher R."/>
            <person name="Zhu Q."/>
            <person name="Belda-Ferre P."/>
            <person name="Glukhov E."/>
            <person name="Rex R."/>
            <person name="Dorrestein P.C."/>
            <person name="Knight R."/>
            <person name="Pevzner P."/>
            <person name="Gerwick W.H."/>
            <person name="Gerwick L."/>
        </authorList>
    </citation>
    <scope>NUCLEOTIDE SEQUENCE</scope>
    <source>
        <strain evidence="1">SIO1C4</strain>
    </source>
</reference>
<comment type="caution">
    <text evidence="1">The sequence shown here is derived from an EMBL/GenBank/DDBJ whole genome shotgun (WGS) entry which is preliminary data.</text>
</comment>
<gene>
    <name evidence="1" type="ORF">F6J89_32900</name>
</gene>
<name>A0A6B3NPM8_9CYAN</name>
<dbReference type="EMBL" id="JAAHFQ010001149">
    <property type="protein sequence ID" value="NER32272.1"/>
    <property type="molecule type" value="Genomic_DNA"/>
</dbReference>
<sequence>MREVAGVREVEQLGETEFRLILVDEGAREVVVETAVSQGWGVVEVKTAVDDLERLFLAQLGQEK</sequence>
<evidence type="ECO:0000313" key="1">
    <source>
        <dbReference type="EMBL" id="NER32272.1"/>
    </source>
</evidence>